<dbReference type="Pfam" id="PF00171">
    <property type="entry name" value="Aldedh"/>
    <property type="match status" value="1"/>
</dbReference>
<dbReference type="PANTHER" id="PTHR43521:SF7">
    <property type="entry name" value="DELTA-1-PYRROLINE-5-CARBOXYLATE DEHYDROGENASE 12A1, MITOCHONDRIAL"/>
    <property type="match status" value="1"/>
</dbReference>
<reference evidence="5 6" key="1">
    <citation type="journal article" date="2020" name="bioRxiv">
        <title>Metabolic contributions of an alphaproteobacterial endosymbiont in the apicomplexan Cardiosporidium cionae.</title>
        <authorList>
            <person name="Hunter E.S."/>
            <person name="Paight C.J."/>
            <person name="Lane C.E."/>
        </authorList>
    </citation>
    <scope>NUCLEOTIDE SEQUENCE [LARGE SCALE GENOMIC DNA]</scope>
    <source>
        <strain evidence="5">ESH_2018</strain>
    </source>
</reference>
<evidence type="ECO:0000256" key="1">
    <source>
        <dbReference type="ARBA" id="ARBA00009986"/>
    </source>
</evidence>
<dbReference type="InterPro" id="IPR016160">
    <property type="entry name" value="Ald_DH_CS_CYS"/>
</dbReference>
<evidence type="ECO:0000256" key="2">
    <source>
        <dbReference type="ARBA" id="ARBA00023002"/>
    </source>
</evidence>
<dbReference type="SUPFAM" id="SSF53720">
    <property type="entry name" value="ALDH-like"/>
    <property type="match status" value="1"/>
</dbReference>
<dbReference type="Proteomes" id="UP000823046">
    <property type="component" value="Unassembled WGS sequence"/>
</dbReference>
<evidence type="ECO:0000313" key="5">
    <source>
        <dbReference type="EMBL" id="KAF8821001.1"/>
    </source>
</evidence>
<dbReference type="InterPro" id="IPR015590">
    <property type="entry name" value="Aldehyde_DH_dom"/>
</dbReference>
<feature type="domain" description="Aldehyde dehydrogenase" evidence="4">
    <location>
        <begin position="62"/>
        <end position="399"/>
    </location>
</feature>
<dbReference type="PANTHER" id="PTHR43521">
    <property type="entry name" value="ALPHA-AMINOADIPIC SEMIALDEHYDE DEHYDROGENASE"/>
    <property type="match status" value="1"/>
</dbReference>
<keyword evidence="3" id="KW-0520">NAD</keyword>
<keyword evidence="6" id="KW-1185">Reference proteome</keyword>
<dbReference type="InterPro" id="IPR016163">
    <property type="entry name" value="Ald_DH_C"/>
</dbReference>
<evidence type="ECO:0000256" key="3">
    <source>
        <dbReference type="ARBA" id="ARBA00023027"/>
    </source>
</evidence>
<organism evidence="5 6">
    <name type="scientific">Cardiosporidium cionae</name>
    <dbReference type="NCBI Taxonomy" id="476202"/>
    <lineage>
        <taxon>Eukaryota</taxon>
        <taxon>Sar</taxon>
        <taxon>Alveolata</taxon>
        <taxon>Apicomplexa</taxon>
        <taxon>Aconoidasida</taxon>
        <taxon>Nephromycida</taxon>
        <taxon>Cardiosporidium</taxon>
    </lineage>
</organism>
<proteinExistence type="inferred from homology"/>
<dbReference type="PROSITE" id="PS00070">
    <property type="entry name" value="ALDEHYDE_DEHYDR_CYS"/>
    <property type="match status" value="1"/>
</dbReference>
<dbReference type="EMBL" id="JADAQX010000254">
    <property type="protein sequence ID" value="KAF8821001.1"/>
    <property type="molecule type" value="Genomic_DNA"/>
</dbReference>
<keyword evidence="2" id="KW-0560">Oxidoreductase</keyword>
<gene>
    <name evidence="5" type="ORF">IE077_000369</name>
</gene>
<evidence type="ECO:0000259" key="4">
    <source>
        <dbReference type="Pfam" id="PF00171"/>
    </source>
</evidence>
<sequence>MAFLPFRRALTLCTHSSFAIERKSGSRKFSSLSSFATVNPAAINAKNPHTIQNLVGGEWCTTSSTYSVVDPLNGEPFITSPFTNEEDFPPFIQSLQKVSKSGQHNPFKKPERYVMYGEVLQKAASYLNDTEIFDFFVKCIQRTMPKTTAQAAGEVKIIKKFCENFSGDSVRFLVRGFSVAGDHMGQQSHGYRWPYGPVAIISPFNFPLEIPVMQFLSAAMVGNKPLVKCHSTQGLSVEQFLRFLHFCGLPQDEIDFINTRGTTMFKLIEKAPLRLLQFTGGSSTAEKLITVMKGRVRVEDSGFDWKILGPDVKEIPYVAWQCDQDAYAISGQKCSAQSFLLAHTNWIQAGLLDQLKKLAERRSLEDMTCSPILSLTNGQLQEHVDALLRIPGARLLFGGSPFLSTSIPSIYGAYPPTAVFIPFYHLKAAVETRTLEALSTLSLVYREMFGPIQVITEWNSAEEASLLAVLEAIPHHLTAAIVSSDNQFYQRILGQTVNGTTYVGQRARTTGAPQNHWFGPSGDPIGAGIGTPEAVLHTWTAHREIVEDLGPIPVGWKITSPT</sequence>
<comment type="caution">
    <text evidence="5">The sequence shown here is derived from an EMBL/GenBank/DDBJ whole genome shotgun (WGS) entry which is preliminary data.</text>
</comment>
<accession>A0ABQ7JAI7</accession>
<evidence type="ECO:0000313" key="6">
    <source>
        <dbReference type="Proteomes" id="UP000823046"/>
    </source>
</evidence>
<protein>
    <submittedName>
        <fullName evidence="5">Aldehyde dehydrogenase (NaD) family protein</fullName>
    </submittedName>
</protein>
<dbReference type="Gene3D" id="3.40.309.10">
    <property type="entry name" value="Aldehyde Dehydrogenase, Chain A, domain 2"/>
    <property type="match status" value="1"/>
</dbReference>
<dbReference type="InterPro" id="IPR016162">
    <property type="entry name" value="Ald_DH_N"/>
</dbReference>
<dbReference type="InterPro" id="IPR016161">
    <property type="entry name" value="Ald_DH/histidinol_DH"/>
</dbReference>
<dbReference type="Gene3D" id="3.40.605.10">
    <property type="entry name" value="Aldehyde Dehydrogenase, Chain A, domain 1"/>
    <property type="match status" value="1"/>
</dbReference>
<comment type="similarity">
    <text evidence="1">Belongs to the aldehyde dehydrogenase family.</text>
</comment>
<dbReference type="InterPro" id="IPR044638">
    <property type="entry name" value="ALDH7A1-like"/>
</dbReference>
<name>A0ABQ7JAI7_9APIC</name>